<organism evidence="3 4">
    <name type="scientific">Psilocybe cf. subviscida</name>
    <dbReference type="NCBI Taxonomy" id="2480587"/>
    <lineage>
        <taxon>Eukaryota</taxon>
        <taxon>Fungi</taxon>
        <taxon>Dikarya</taxon>
        <taxon>Basidiomycota</taxon>
        <taxon>Agaricomycotina</taxon>
        <taxon>Agaricomycetes</taxon>
        <taxon>Agaricomycetidae</taxon>
        <taxon>Agaricales</taxon>
        <taxon>Agaricineae</taxon>
        <taxon>Strophariaceae</taxon>
        <taxon>Psilocybe</taxon>
    </lineage>
</organism>
<dbReference type="SMART" id="SM00091">
    <property type="entry name" value="PAS"/>
    <property type="match status" value="1"/>
</dbReference>
<dbReference type="CDD" id="cd00130">
    <property type="entry name" value="PAS"/>
    <property type="match status" value="1"/>
</dbReference>
<dbReference type="EMBL" id="JAACJJ010000001">
    <property type="protein sequence ID" value="KAF5330841.1"/>
    <property type="molecule type" value="Genomic_DNA"/>
</dbReference>
<feature type="compositionally biased region" description="Polar residues" evidence="1">
    <location>
        <begin position="206"/>
        <end position="228"/>
    </location>
</feature>
<accession>A0A8H5BXJ0</accession>
<feature type="region of interest" description="Disordered" evidence="1">
    <location>
        <begin position="183"/>
        <end position="297"/>
    </location>
</feature>
<evidence type="ECO:0000313" key="3">
    <source>
        <dbReference type="EMBL" id="KAF5330841.1"/>
    </source>
</evidence>
<dbReference type="PROSITE" id="PS50112">
    <property type="entry name" value="PAS"/>
    <property type="match status" value="1"/>
</dbReference>
<comment type="caution">
    <text evidence="3">The sequence shown here is derived from an EMBL/GenBank/DDBJ whole genome shotgun (WGS) entry which is preliminary data.</text>
</comment>
<feature type="domain" description="PAS" evidence="2">
    <location>
        <begin position="37"/>
        <end position="100"/>
    </location>
</feature>
<keyword evidence="4" id="KW-1185">Reference proteome</keyword>
<dbReference type="Gene3D" id="3.30.450.20">
    <property type="entry name" value="PAS domain"/>
    <property type="match status" value="1"/>
</dbReference>
<proteinExistence type="predicted"/>
<dbReference type="InterPro" id="IPR000014">
    <property type="entry name" value="PAS"/>
</dbReference>
<reference evidence="3 4" key="1">
    <citation type="journal article" date="2020" name="ISME J.">
        <title>Uncovering the hidden diversity of litter-decomposition mechanisms in mushroom-forming fungi.</title>
        <authorList>
            <person name="Floudas D."/>
            <person name="Bentzer J."/>
            <person name="Ahren D."/>
            <person name="Johansson T."/>
            <person name="Persson P."/>
            <person name="Tunlid A."/>
        </authorList>
    </citation>
    <scope>NUCLEOTIDE SEQUENCE [LARGE SCALE GENOMIC DNA]</scope>
    <source>
        <strain evidence="3 4">CBS 101986</strain>
    </source>
</reference>
<protein>
    <recommendedName>
        <fullName evidence="2">PAS domain-containing protein</fullName>
    </recommendedName>
</protein>
<sequence length="297" mass="32505">MSTTTSALPAALPASYPIKQTPPFEFPKRKRWADLLLTEMFDDVAFVLSEDSKILFCGLSITEILGWKDVDLIDLDFFDLVDPVDHTVFRAAFAETLRTKEEYTIPIMLKSSPSNQVNTSGSVSKDTVFDVKLYPHTFGEGDEGRTTCVFAMTSPSPIRDMAMLATIMDLNTENLILQQKVAASRERLPADHPTSPQTPPAQSSSMYVTSSLNPTTAKNLSATSAQQQRGEHLSVYQTKAAESKTLPASEVGDDKNSVSAYSHNAGDDQSEDGTKRKKYANARYMTTGETRAGGRAA</sequence>
<gene>
    <name evidence="3" type="ORF">D9619_005476</name>
</gene>
<evidence type="ECO:0000259" key="2">
    <source>
        <dbReference type="PROSITE" id="PS50112"/>
    </source>
</evidence>
<dbReference type="InterPro" id="IPR035965">
    <property type="entry name" value="PAS-like_dom_sf"/>
</dbReference>
<dbReference type="Proteomes" id="UP000567179">
    <property type="component" value="Unassembled WGS sequence"/>
</dbReference>
<name>A0A8H5BXJ0_9AGAR</name>
<dbReference type="AlphaFoldDB" id="A0A8H5BXJ0"/>
<dbReference type="OrthoDB" id="2162994at2759"/>
<evidence type="ECO:0000256" key="1">
    <source>
        <dbReference type="SAM" id="MobiDB-lite"/>
    </source>
</evidence>
<evidence type="ECO:0000313" key="4">
    <source>
        <dbReference type="Proteomes" id="UP000567179"/>
    </source>
</evidence>
<dbReference type="SUPFAM" id="SSF55785">
    <property type="entry name" value="PYP-like sensor domain (PAS domain)"/>
    <property type="match status" value="1"/>
</dbReference>